<evidence type="ECO:0000256" key="2">
    <source>
        <dbReference type="SAM" id="Phobius"/>
    </source>
</evidence>
<name>A0A6A6F429_9PEZI</name>
<dbReference type="Proteomes" id="UP000799539">
    <property type="component" value="Unassembled WGS sequence"/>
</dbReference>
<feature type="compositionally biased region" description="Low complexity" evidence="1">
    <location>
        <begin position="171"/>
        <end position="183"/>
    </location>
</feature>
<feature type="compositionally biased region" description="Polar residues" evidence="1">
    <location>
        <begin position="59"/>
        <end position="68"/>
    </location>
</feature>
<keyword evidence="2" id="KW-1133">Transmembrane helix</keyword>
<organism evidence="3 4">
    <name type="scientific">Cercospora zeae-maydis SCOH1-5</name>
    <dbReference type="NCBI Taxonomy" id="717836"/>
    <lineage>
        <taxon>Eukaryota</taxon>
        <taxon>Fungi</taxon>
        <taxon>Dikarya</taxon>
        <taxon>Ascomycota</taxon>
        <taxon>Pezizomycotina</taxon>
        <taxon>Dothideomycetes</taxon>
        <taxon>Dothideomycetidae</taxon>
        <taxon>Mycosphaerellales</taxon>
        <taxon>Mycosphaerellaceae</taxon>
        <taxon>Cercospora</taxon>
    </lineage>
</organism>
<keyword evidence="4" id="KW-1185">Reference proteome</keyword>
<gene>
    <name evidence="3" type="ORF">CERZMDRAFT_102794</name>
</gene>
<evidence type="ECO:0000256" key="1">
    <source>
        <dbReference type="SAM" id="MobiDB-lite"/>
    </source>
</evidence>
<feature type="compositionally biased region" description="Basic residues" evidence="1">
    <location>
        <begin position="45"/>
        <end position="58"/>
    </location>
</feature>
<proteinExistence type="predicted"/>
<dbReference type="AlphaFoldDB" id="A0A6A6F429"/>
<protein>
    <submittedName>
        <fullName evidence="3">Uncharacterized protein</fullName>
    </submittedName>
</protein>
<accession>A0A6A6F429</accession>
<feature type="region of interest" description="Disordered" evidence="1">
    <location>
        <begin position="36"/>
        <end position="78"/>
    </location>
</feature>
<dbReference type="OrthoDB" id="3643125at2759"/>
<keyword evidence="2" id="KW-0472">Membrane</keyword>
<reference evidence="3" key="1">
    <citation type="journal article" date="2020" name="Stud. Mycol.">
        <title>101 Dothideomycetes genomes: a test case for predicting lifestyles and emergence of pathogens.</title>
        <authorList>
            <person name="Haridas S."/>
            <person name="Albert R."/>
            <person name="Binder M."/>
            <person name="Bloem J."/>
            <person name="Labutti K."/>
            <person name="Salamov A."/>
            <person name="Andreopoulos B."/>
            <person name="Baker S."/>
            <person name="Barry K."/>
            <person name="Bills G."/>
            <person name="Bluhm B."/>
            <person name="Cannon C."/>
            <person name="Castanera R."/>
            <person name="Culley D."/>
            <person name="Daum C."/>
            <person name="Ezra D."/>
            <person name="Gonzalez J."/>
            <person name="Henrissat B."/>
            <person name="Kuo A."/>
            <person name="Liang C."/>
            <person name="Lipzen A."/>
            <person name="Lutzoni F."/>
            <person name="Magnuson J."/>
            <person name="Mondo S."/>
            <person name="Nolan M."/>
            <person name="Ohm R."/>
            <person name="Pangilinan J."/>
            <person name="Park H.-J."/>
            <person name="Ramirez L."/>
            <person name="Alfaro M."/>
            <person name="Sun H."/>
            <person name="Tritt A."/>
            <person name="Yoshinaga Y."/>
            <person name="Zwiers L.-H."/>
            <person name="Turgeon B."/>
            <person name="Goodwin S."/>
            <person name="Spatafora J."/>
            <person name="Crous P."/>
            <person name="Grigoriev I."/>
        </authorList>
    </citation>
    <scope>NUCLEOTIDE SEQUENCE</scope>
    <source>
        <strain evidence="3">SCOH1-5</strain>
    </source>
</reference>
<evidence type="ECO:0000313" key="3">
    <source>
        <dbReference type="EMBL" id="KAF2207097.1"/>
    </source>
</evidence>
<evidence type="ECO:0000313" key="4">
    <source>
        <dbReference type="Proteomes" id="UP000799539"/>
    </source>
</evidence>
<feature type="transmembrane region" description="Helical" evidence="2">
    <location>
        <begin position="275"/>
        <end position="294"/>
    </location>
</feature>
<feature type="region of interest" description="Disordered" evidence="1">
    <location>
        <begin position="154"/>
        <end position="186"/>
    </location>
</feature>
<sequence length="310" mass="34333">MSSSPVRCDHFRLHRDPETVCECREGMQEHVRAAEPQAIQAADQRKRKTHPRLRRGRKSTPSSSTTLNPDPEGNIETSPLARFSTTATAPQLASQRGPLTRPWKGRIPAWELPEQLNSDPGAEVGDNITVASTLRTPMSAMSPASTQIVEETPLSQLTGHQRRREVVNDTPAPASRRASANAPEVVSRKAGSVHCATHPDQATEIARLRQSRNVLVQSLEASTANFNRLQARILATRGDNSAVTEELQNARLDRERAVTALAGVNKSRGRDATGLLVFLFVAVMFLLVWVWVNGPEYEYIRKRRVQVLCE</sequence>
<keyword evidence="2" id="KW-0812">Transmembrane</keyword>
<dbReference type="EMBL" id="ML992707">
    <property type="protein sequence ID" value="KAF2207097.1"/>
    <property type="molecule type" value="Genomic_DNA"/>
</dbReference>